<protein>
    <submittedName>
        <fullName evidence="2">DUF4065 domain-containing protein</fullName>
    </submittedName>
</protein>
<reference evidence="2" key="1">
    <citation type="journal article" date="2021" name="PeerJ">
        <title>Extensive microbial diversity within the chicken gut microbiome revealed by metagenomics and culture.</title>
        <authorList>
            <person name="Gilroy R."/>
            <person name="Ravi A."/>
            <person name="Getino M."/>
            <person name="Pursley I."/>
            <person name="Horton D.L."/>
            <person name="Alikhan N.F."/>
            <person name="Baker D."/>
            <person name="Gharbi K."/>
            <person name="Hall N."/>
            <person name="Watson M."/>
            <person name="Adriaenssens E.M."/>
            <person name="Foster-Nyarko E."/>
            <person name="Jarju S."/>
            <person name="Secka A."/>
            <person name="Antonio M."/>
            <person name="Oren A."/>
            <person name="Chaudhuri R.R."/>
            <person name="La Ragione R."/>
            <person name="Hildebrand F."/>
            <person name="Pallen M.J."/>
        </authorList>
    </citation>
    <scope>NUCLEOTIDE SEQUENCE</scope>
    <source>
        <strain evidence="2">6627</strain>
    </source>
</reference>
<gene>
    <name evidence="2" type="ORF">H9861_01140</name>
</gene>
<organism evidence="2 3">
    <name type="scientific">Candidatus Ligilactobacillus excrementigallinarum</name>
    <dbReference type="NCBI Taxonomy" id="2838641"/>
    <lineage>
        <taxon>Bacteria</taxon>
        <taxon>Bacillati</taxon>
        <taxon>Bacillota</taxon>
        <taxon>Bacilli</taxon>
        <taxon>Lactobacillales</taxon>
        <taxon>Lactobacillaceae</taxon>
        <taxon>Ligilactobacillus</taxon>
    </lineage>
</organism>
<proteinExistence type="predicted"/>
<feature type="domain" description="Antitoxin SocA-like Panacea" evidence="1">
    <location>
        <begin position="26"/>
        <end position="134"/>
    </location>
</feature>
<accession>A0A9D2A9E6</accession>
<reference evidence="2" key="2">
    <citation type="submission" date="2021-04" db="EMBL/GenBank/DDBJ databases">
        <authorList>
            <person name="Gilroy R."/>
        </authorList>
    </citation>
    <scope>NUCLEOTIDE SEQUENCE</scope>
    <source>
        <strain evidence="2">6627</strain>
    </source>
</reference>
<evidence type="ECO:0000313" key="2">
    <source>
        <dbReference type="EMBL" id="HIX01346.1"/>
    </source>
</evidence>
<dbReference type="Proteomes" id="UP000823963">
    <property type="component" value="Unassembled WGS sequence"/>
</dbReference>
<evidence type="ECO:0000313" key="3">
    <source>
        <dbReference type="Proteomes" id="UP000823963"/>
    </source>
</evidence>
<dbReference type="InterPro" id="IPR025272">
    <property type="entry name" value="SocA_Panacea"/>
</dbReference>
<dbReference type="EMBL" id="DXFP01000009">
    <property type="protein sequence ID" value="HIX01346.1"/>
    <property type="molecule type" value="Genomic_DNA"/>
</dbReference>
<name>A0A9D2A9E6_9LACO</name>
<evidence type="ECO:0000259" key="1">
    <source>
        <dbReference type="Pfam" id="PF13274"/>
    </source>
</evidence>
<comment type="caution">
    <text evidence="2">The sequence shown here is derived from an EMBL/GenBank/DDBJ whole genome shotgun (WGS) entry which is preliminary data.</text>
</comment>
<dbReference type="Pfam" id="PF13274">
    <property type="entry name" value="SocA_Panacea"/>
    <property type="match status" value="1"/>
</dbReference>
<dbReference type="AlphaFoldDB" id="A0A9D2A9E6"/>
<sequence>MLAMDCADYIVDEAIKEELSITNLQLQKVLFVLVAQYIKEYNCDYPLDSFFKAYDYGPVIPEVYAEYSSYGSNPIKKVSDHEEFNFNNFQFETHTYNEEKIPSEFKNLVKRYLKKLLSINVFNIVEYTHSLPLWRQNEEDIHSHEPIYYGKNDVKLDADLDTLIRNNFVRGQ</sequence>